<evidence type="ECO:0000256" key="1">
    <source>
        <dbReference type="SAM" id="Phobius"/>
    </source>
</evidence>
<evidence type="ECO:0000313" key="2">
    <source>
        <dbReference type="EMBL" id="OGB89484.1"/>
    </source>
</evidence>
<feature type="transmembrane region" description="Helical" evidence="1">
    <location>
        <begin position="120"/>
        <end position="139"/>
    </location>
</feature>
<keyword evidence="1" id="KW-0812">Transmembrane</keyword>
<keyword evidence="1" id="KW-0472">Membrane</keyword>
<feature type="transmembrane region" description="Helical" evidence="1">
    <location>
        <begin position="145"/>
        <end position="163"/>
    </location>
</feature>
<comment type="caution">
    <text evidence="2">The sequence shown here is derived from an EMBL/GenBank/DDBJ whole genome shotgun (WGS) entry which is preliminary data.</text>
</comment>
<evidence type="ECO:0000313" key="3">
    <source>
        <dbReference type="Proteomes" id="UP000178724"/>
    </source>
</evidence>
<gene>
    <name evidence="2" type="ORF">A2625_01030</name>
</gene>
<name>A0A1F4Q0N5_UNCSA</name>
<feature type="transmembrane region" description="Helical" evidence="1">
    <location>
        <begin position="175"/>
        <end position="196"/>
    </location>
</feature>
<dbReference type="Proteomes" id="UP000178724">
    <property type="component" value="Unassembled WGS sequence"/>
</dbReference>
<feature type="transmembrane region" description="Helical" evidence="1">
    <location>
        <begin position="1909"/>
        <end position="1927"/>
    </location>
</feature>
<sequence length="2144" mass="242612">MQDFARKTISPRLTSLYSKAGYLNRDCLSAGLRELTPAAGGHDDVLNLLAERGILKSNFRPAISDLNEIQPHMLGRIKAEQVSPLFDRTDAALSNIAAGLENVHCAIQSDLAASVQNYSAVKFLMAAASVGAVTIGLTLAGVNAFWFLAPGTAGAITCTLFAHEIKDPHSKWGKILKFGTLLTPVFVAANMLYGGVAAHHTPGGWWDDFKDAFSSVYLPFIGGVTALTAGVTYLQIRSAFNSRMATLHLPYSKRQIVTAMSLANAQILLKINYTAWRSLTFTIFGAGALLDHYFSSLPGFAALGVGLVARFNPWLDSHWRERKTEEWSNRLKARVDHLNYREAKLSDGRTVKIQAEKGTDNQIYFELKDGERIRRIEAPSTKDISRDKALKTLNENLIKQIQGEKARLVMEAINDQHPDGEFPRLMEILRGLIKTEALMNETRDIEDLEKLVATVMEKPEDEMILLGNLPVFLKDDAAAALRERLKRCLRAEDDLVNKLRSAFRTANRIRYSTMHQMGVEYVSGLGLKYGGLLALTALGVKDPLACFLDLATAYFGGWTLFADWHSGPAAIGSAINQKRSLFNVQEEPYISDSMRKKMTAFCTRLVAYIKEPERNLSKFVNMLMQEYPFVEVLLCGETPPYGDIKNVKDLRNAGAAQKFICDERDKIYDKFQECYLKLPETGATPEQDKAAAEALIGEFEKLGRLYYDIKAPDAYIPRLRAMIAQGKDPATQTITKDWFDLNGEEPFIRMTYEAIRYRGLFFREQARGLRLKVAHGAISHDELLKLYREVLDIFSVEIIHSVRKFDTGDDNYKTKTANLSTPETRLGDTFYQVLQLKERERSSPEDAGYDLAAHNVPATHVRLRNPNYNHRPGSAPENHKYLWVRREDMLEIFPFSRSMSNELKLVNNTPPEAHEKEFDLTVAGHALSGVRGFYSNEKVLPPQHLIDWHGLKIARDNLTWIAGEKDAPAGFKEVFRDWGRSEYGGKEYDRFAEKGALWFIDKPEVLVLAPAEYYNICDEAYIVINSERELPAELEHTARKDMLLRVVNQDALKADFPNPDPARLIDWVMGWRYQDASVGIRYKTADGQDFNIPYPESRDSFIREDRQEAGFHGKDFWKEAAYGRIKANERGARYLEAYSQEHFYLGRVKTEYPIHLHPKEKIQTFTEAGREYDIRFDVFADRTGAATWLVADYGDNYRDPEDKDADQFYNRHRFAFLDFDREAKQPFNPGFIVRKLTYDDNKRIAFTTLLTNCETLPVEKKFAGVDSAEELEALEINASGKIFYDPAGQTWSPVQDDKHTEELGQGALKMNGLLHIRKADGSEAIVPLRDLPRSLADPAEARKTLEVIRGEDGALTFVKLRRRDSIMDDPYFVYTLPANLYDLPDVKIKGKYQDLSWRLEKDDLTTRLEADGALRLFGEDGKDTGLTLDAADLLDLEGKKFLANPQRHMGRQEDFYQNDANNYEGTREYRPRLIKSQGEIKLILTRVEKVKLDRVPQELAGERPAKMFFSIPTSAARVRVGKTIKWLPLSLTKPISYIPTPDQAAVALTINGKTKYFNAALPALEGLPRLTYFLRYNKSDGKFHAMGFKKPDRTDNGDTKFEADDLGAVSAAIETALRKFLPADLTKAEKIGVEIMYTLRPEFINGEFHSVVHGQRQVGATYEDEAFFPTWQAQFRDEYFYGIGRELFSEASPPGRLFRAWSLQLGKTHDRDANGKYSGKPIENGTQFVTKHSQLFEMVEAAMGLPKGAMLAAAPLLDRVGAYEQAVHKKNFVKLVLYNRNLGWLSGVSEDEQGVLALALALGYKLRYHVKTTAFESHPTTYNQVNNQDNNRYNTALAQARDVLIPYELREIRKFLGGKPIADTWKQKYEHLMFRSWYEYPKAELARQVSPVVSLFSLGKIMPYFYDPYFMASWALDFALGIANYSYTRKMLGRNTEASDHGPLTWSMFIGPAMNQAFMYPALRGIINLFRKGWQYGAFVVTALGKASTVPQENKTFLKYLIGADLLAASYYFYQVVPDGVRYGFNPFDKGSLISLGWAFAAAGWNWGGLWFIKQCETGNSQNKSNEYGPLKFRQKRAAAVKKHNADSNRQGDEYVAALGHAENGENEKAIGLLQKIIASPAKKSSLVWKILAEKLREKLPSKS</sequence>
<keyword evidence="1" id="KW-1133">Transmembrane helix</keyword>
<proteinExistence type="predicted"/>
<feature type="transmembrane region" description="Helical" evidence="1">
    <location>
        <begin position="1997"/>
        <end position="2014"/>
    </location>
</feature>
<reference evidence="2 3" key="1">
    <citation type="journal article" date="2016" name="Nat. Commun.">
        <title>Thousands of microbial genomes shed light on interconnected biogeochemical processes in an aquifer system.</title>
        <authorList>
            <person name="Anantharaman K."/>
            <person name="Brown C.T."/>
            <person name="Hug L.A."/>
            <person name="Sharon I."/>
            <person name="Castelle C.J."/>
            <person name="Probst A.J."/>
            <person name="Thomas B.C."/>
            <person name="Singh A."/>
            <person name="Wilkins M.J."/>
            <person name="Karaoz U."/>
            <person name="Brodie E.L."/>
            <person name="Williams K.H."/>
            <person name="Hubbard S.S."/>
            <person name="Banfield J.F."/>
        </authorList>
    </citation>
    <scope>NUCLEOTIDE SEQUENCE [LARGE SCALE GENOMIC DNA]</scope>
</reference>
<feature type="transmembrane region" description="Helical" evidence="1">
    <location>
        <begin position="2034"/>
        <end position="2053"/>
    </location>
</feature>
<organism evidence="2 3">
    <name type="scientific">candidate division WOR-1 bacterium RIFCSPHIGHO2_01_FULL_53_15</name>
    <dbReference type="NCBI Taxonomy" id="1802564"/>
    <lineage>
        <taxon>Bacteria</taxon>
        <taxon>Bacillati</taxon>
        <taxon>Saganbacteria</taxon>
    </lineage>
</organism>
<dbReference type="EMBL" id="METM01000024">
    <property type="protein sequence ID" value="OGB89484.1"/>
    <property type="molecule type" value="Genomic_DNA"/>
</dbReference>
<protein>
    <submittedName>
        <fullName evidence="2">Uncharacterized protein</fullName>
    </submittedName>
</protein>
<accession>A0A1F4Q0N5</accession>
<feature type="transmembrane region" description="Helical" evidence="1">
    <location>
        <begin position="216"/>
        <end position="236"/>
    </location>
</feature>